<dbReference type="InterPro" id="IPR002491">
    <property type="entry name" value="ABC_transptr_periplasmic_BD"/>
</dbReference>
<sequence length="282" mass="29990">MRALLPLLFGLVASCSAPTPTQRQQIQAPTIVSSNPCIDAILVELVEPARILSISHYSQSIGASSMNIELARRFPSNGGTAEEIIALRPDIVLLGSHTSQATIAALRRAGIEPILISVPNNIAESLEQIDQIAIAVGGEDGGSALKSRIEKSLDAAPTESQRPRALIWQAGGLVPGNGTLIDDILSKAGFDNASADYGLAMWDILPLEPVASNPPDMVFSPTSAKSGEHRNIALRQQFFSQFGDEVALADIPENLLHCGGPTIIRAMNILKRSKLDMRGDDS</sequence>
<proteinExistence type="predicted"/>
<evidence type="ECO:0000313" key="2">
    <source>
        <dbReference type="EMBL" id="VAV89941.1"/>
    </source>
</evidence>
<evidence type="ECO:0000259" key="1">
    <source>
        <dbReference type="Pfam" id="PF01497"/>
    </source>
</evidence>
<name>A0A3B0RDA5_9ZZZZ</name>
<dbReference type="InterPro" id="IPR050902">
    <property type="entry name" value="ABC_Transporter_SBP"/>
</dbReference>
<dbReference type="AlphaFoldDB" id="A0A3B0RDA5"/>
<dbReference type="PANTHER" id="PTHR30535">
    <property type="entry name" value="VITAMIN B12-BINDING PROTEIN"/>
    <property type="match status" value="1"/>
</dbReference>
<dbReference type="EMBL" id="UOEF01000090">
    <property type="protein sequence ID" value="VAV89941.1"/>
    <property type="molecule type" value="Genomic_DNA"/>
</dbReference>
<accession>A0A3B0RDA5</accession>
<gene>
    <name evidence="2" type="ORF">MNBD_ALPHA04-1489</name>
</gene>
<dbReference type="Pfam" id="PF01497">
    <property type="entry name" value="Peripla_BP_2"/>
    <property type="match status" value="1"/>
</dbReference>
<dbReference type="Gene3D" id="3.40.50.1980">
    <property type="entry name" value="Nitrogenase molybdenum iron protein domain"/>
    <property type="match status" value="2"/>
</dbReference>
<organism evidence="2">
    <name type="scientific">hydrothermal vent metagenome</name>
    <dbReference type="NCBI Taxonomy" id="652676"/>
    <lineage>
        <taxon>unclassified sequences</taxon>
        <taxon>metagenomes</taxon>
        <taxon>ecological metagenomes</taxon>
    </lineage>
</organism>
<protein>
    <recommendedName>
        <fullName evidence="1">Fe/B12 periplasmic-binding domain-containing protein</fullName>
    </recommendedName>
</protein>
<dbReference type="PANTHER" id="PTHR30535:SF35">
    <property type="entry name" value="PERIPLASMIC BINDING PROTEIN"/>
    <property type="match status" value="1"/>
</dbReference>
<dbReference type="PROSITE" id="PS51257">
    <property type="entry name" value="PROKAR_LIPOPROTEIN"/>
    <property type="match status" value="1"/>
</dbReference>
<dbReference type="SUPFAM" id="SSF53807">
    <property type="entry name" value="Helical backbone' metal receptor"/>
    <property type="match status" value="1"/>
</dbReference>
<reference evidence="2" key="1">
    <citation type="submission" date="2018-06" db="EMBL/GenBank/DDBJ databases">
        <authorList>
            <person name="Zhirakovskaya E."/>
        </authorList>
    </citation>
    <scope>NUCLEOTIDE SEQUENCE</scope>
</reference>
<feature type="domain" description="Fe/B12 periplasmic-binding" evidence="1">
    <location>
        <begin position="31"/>
        <end position="223"/>
    </location>
</feature>